<feature type="signal peptide" evidence="5">
    <location>
        <begin position="1"/>
        <end position="17"/>
    </location>
</feature>
<dbReference type="EMBL" id="CP069195">
    <property type="protein sequence ID" value="QRG81778.1"/>
    <property type="molecule type" value="Genomic_DNA"/>
</dbReference>
<dbReference type="GO" id="GO:0000166">
    <property type="term" value="F:nucleotide binding"/>
    <property type="evidence" value="ECO:0007669"/>
    <property type="project" value="UniProtKB-KW"/>
</dbReference>
<evidence type="ECO:0000256" key="4">
    <source>
        <dbReference type="ARBA" id="ARBA00022741"/>
    </source>
</evidence>
<proteinExistence type="inferred from homology"/>
<dbReference type="AlphaFoldDB" id="A0AA92LPI0"/>
<evidence type="ECO:0000256" key="1">
    <source>
        <dbReference type="ARBA" id="ARBA00006654"/>
    </source>
</evidence>
<protein>
    <submittedName>
        <fullName evidence="8">Bifunctional UDP-sugar hydrolase/5'-nucleotidase</fullName>
    </submittedName>
</protein>
<dbReference type="PROSITE" id="PS00786">
    <property type="entry name" value="5_NUCLEOTIDASE_2"/>
    <property type="match status" value="1"/>
</dbReference>
<evidence type="ECO:0000313" key="8">
    <source>
        <dbReference type="EMBL" id="QRG81778.1"/>
    </source>
</evidence>
<dbReference type="PRINTS" id="PR01607">
    <property type="entry name" value="APYRASEFAMLY"/>
</dbReference>
<dbReference type="Pfam" id="PF02872">
    <property type="entry name" value="5_nucleotid_C"/>
    <property type="match status" value="1"/>
</dbReference>
<dbReference type="SUPFAM" id="SSF55816">
    <property type="entry name" value="5'-nucleotidase (syn. UDP-sugar hydrolase), C-terminal domain"/>
    <property type="match status" value="1"/>
</dbReference>
<dbReference type="Proteomes" id="UP000596337">
    <property type="component" value="Chromosome 1"/>
</dbReference>
<keyword evidence="4 5" id="KW-0547">Nucleotide-binding</keyword>
<dbReference type="InterPro" id="IPR029052">
    <property type="entry name" value="Metallo-depent_PP-like"/>
</dbReference>
<feature type="domain" description="5'-Nucleotidase C-terminal" evidence="7">
    <location>
        <begin position="369"/>
        <end position="509"/>
    </location>
</feature>
<comment type="similarity">
    <text evidence="1 5">Belongs to the 5'-nucleotidase family.</text>
</comment>
<dbReference type="PROSITE" id="PS51257">
    <property type="entry name" value="PROKAR_LIPOPROTEIN"/>
    <property type="match status" value="1"/>
</dbReference>
<dbReference type="InterPro" id="IPR006146">
    <property type="entry name" value="5'-Nucleotdase_CS"/>
</dbReference>
<keyword evidence="5 8" id="KW-0378">Hydrolase</keyword>
<dbReference type="GO" id="GO:0046872">
    <property type="term" value="F:metal ion binding"/>
    <property type="evidence" value="ECO:0007669"/>
    <property type="project" value="UniProtKB-KW"/>
</dbReference>
<evidence type="ECO:0000259" key="6">
    <source>
        <dbReference type="Pfam" id="PF00149"/>
    </source>
</evidence>
<gene>
    <name evidence="8" type="ORF">JOS67_09155</name>
</gene>
<dbReference type="PANTHER" id="PTHR11575:SF46">
    <property type="entry name" value="PROTEIN USHA"/>
    <property type="match status" value="1"/>
</dbReference>
<dbReference type="Gene3D" id="3.90.780.10">
    <property type="entry name" value="5'-Nucleotidase, C-terminal domain"/>
    <property type="match status" value="1"/>
</dbReference>
<keyword evidence="2" id="KW-0479">Metal-binding</keyword>
<dbReference type="PANTHER" id="PTHR11575">
    <property type="entry name" value="5'-NUCLEOTIDASE-RELATED"/>
    <property type="match status" value="1"/>
</dbReference>
<evidence type="ECO:0000256" key="2">
    <source>
        <dbReference type="ARBA" id="ARBA00022723"/>
    </source>
</evidence>
<dbReference type="InterPro" id="IPR008334">
    <property type="entry name" value="5'-Nucleotdase_C"/>
</dbReference>
<dbReference type="GO" id="GO:0009166">
    <property type="term" value="P:nucleotide catabolic process"/>
    <property type="evidence" value="ECO:0007669"/>
    <property type="project" value="InterPro"/>
</dbReference>
<evidence type="ECO:0000256" key="5">
    <source>
        <dbReference type="RuleBase" id="RU362119"/>
    </source>
</evidence>
<dbReference type="Pfam" id="PF00149">
    <property type="entry name" value="Metallophos"/>
    <property type="match status" value="1"/>
</dbReference>
<reference evidence="8 9" key="1">
    <citation type="submission" date="2021-01" db="EMBL/GenBank/DDBJ databases">
        <title>Characterization of a novel blaVMB-2- harboring plasmid in Vibrio diabolicus.</title>
        <authorList>
            <person name="Liu M."/>
        </authorList>
    </citation>
    <scope>NUCLEOTIDE SEQUENCE [LARGE SCALE GENOMIC DNA]</scope>
    <source>
        <strain evidence="8 9">SLV18</strain>
    </source>
</reference>
<dbReference type="InterPro" id="IPR004843">
    <property type="entry name" value="Calcineurin-like_PHP"/>
</dbReference>
<evidence type="ECO:0000313" key="9">
    <source>
        <dbReference type="Proteomes" id="UP000596337"/>
    </source>
</evidence>
<evidence type="ECO:0000256" key="3">
    <source>
        <dbReference type="ARBA" id="ARBA00022729"/>
    </source>
</evidence>
<dbReference type="GO" id="GO:0030288">
    <property type="term" value="C:outer membrane-bounded periplasmic space"/>
    <property type="evidence" value="ECO:0007669"/>
    <property type="project" value="TreeGrafter"/>
</dbReference>
<dbReference type="InterPro" id="IPR036907">
    <property type="entry name" value="5'-Nucleotdase_C_sf"/>
</dbReference>
<dbReference type="NCBIfam" id="NF007109">
    <property type="entry name" value="PRK09558.1"/>
    <property type="match status" value="1"/>
</dbReference>
<sequence>MKFSKSLLVMAVGAALAGCGSDSDNSPVTCETADSCTKFTVLHTNDNHGRFWHNSDGEYGMAARHTLIESIRAEVEAKGGETILLSGGDINTGVPESDMQDAVPDFVGMNLLGYDAMAVGNHEFDNSLDILDMQAELADFPMLAANIYKKDTNERYFDPYKVFTINGLKIAVIGLTTQDTAKLVNPDNVSNIHFEDPQVEIKKVLKEIEENEKVDLVFATTHMGHYQDGNNGSEAPGDVKLARSLEEGQLDAIIGGHSQNPVCMEPGTNEYADFKPGDDCAPDQQKGTWIMQAHEWGKYVGRADFEYYDGKLHLANYALIPVNLLDDNDEVIGERIQQDATVKALLLPYQQQGQELLDEKISNTTGKLEGDRNVVRSQQTNLGHLLGEAYRTYKTVGADFGVMNSGGVRDSIQDGDITYRDVLTVQPFGNFVTKATMTGQEVKEYLDVVATKSAGSGAYAQLDNITLDVNCDAGSVTITDINNKGFDLDATYTFSVISFSAAGGDNYPIIDVQSTQLTDAYVLREFFVNNPQISADSYNKNLENIKYFSNGQAVKGCPATNS</sequence>
<feature type="domain" description="Calcineurin-like phosphoesterase" evidence="6">
    <location>
        <begin position="40"/>
        <end position="258"/>
    </location>
</feature>
<organism evidence="8 9">
    <name type="scientific">Vibrio diabolicus</name>
    <dbReference type="NCBI Taxonomy" id="50719"/>
    <lineage>
        <taxon>Bacteria</taxon>
        <taxon>Pseudomonadati</taxon>
        <taxon>Pseudomonadota</taxon>
        <taxon>Gammaproteobacteria</taxon>
        <taxon>Vibrionales</taxon>
        <taxon>Vibrionaceae</taxon>
        <taxon>Vibrio</taxon>
        <taxon>Vibrio diabolicus subgroup</taxon>
    </lineage>
</organism>
<accession>A0AA92LPI0</accession>
<dbReference type="RefSeq" id="WP_176320373.1">
    <property type="nucleotide sequence ID" value="NZ_CANMIY010000001.1"/>
</dbReference>
<dbReference type="SUPFAM" id="SSF56300">
    <property type="entry name" value="Metallo-dependent phosphatases"/>
    <property type="match status" value="1"/>
</dbReference>
<evidence type="ECO:0000259" key="7">
    <source>
        <dbReference type="Pfam" id="PF02872"/>
    </source>
</evidence>
<name>A0AA92LPI0_9VIBR</name>
<dbReference type="Gene3D" id="3.60.21.10">
    <property type="match status" value="1"/>
</dbReference>
<dbReference type="GO" id="GO:0008253">
    <property type="term" value="F:5'-nucleotidase activity"/>
    <property type="evidence" value="ECO:0007669"/>
    <property type="project" value="TreeGrafter"/>
</dbReference>
<keyword evidence="3 5" id="KW-0732">Signal</keyword>
<feature type="chain" id="PRO_5041517203" evidence="5">
    <location>
        <begin position="18"/>
        <end position="562"/>
    </location>
</feature>
<dbReference type="InterPro" id="IPR006179">
    <property type="entry name" value="5_nucleotidase/apyrase"/>
</dbReference>
<dbReference type="GO" id="GO:0008768">
    <property type="term" value="F:UDP-sugar diphosphatase activity"/>
    <property type="evidence" value="ECO:0007669"/>
    <property type="project" value="TreeGrafter"/>
</dbReference>